<reference evidence="5" key="3">
    <citation type="submission" date="2025-09" db="UniProtKB">
        <authorList>
            <consortium name="Ensembl"/>
        </authorList>
    </citation>
    <scope>IDENTIFICATION</scope>
</reference>
<dbReference type="AlphaFoldDB" id="W5NL52"/>
<organism evidence="5 6">
    <name type="scientific">Lepisosteus oculatus</name>
    <name type="common">Spotted gar</name>
    <dbReference type="NCBI Taxonomy" id="7918"/>
    <lineage>
        <taxon>Eukaryota</taxon>
        <taxon>Metazoa</taxon>
        <taxon>Chordata</taxon>
        <taxon>Craniata</taxon>
        <taxon>Vertebrata</taxon>
        <taxon>Euteleostomi</taxon>
        <taxon>Actinopterygii</taxon>
        <taxon>Neopterygii</taxon>
        <taxon>Holostei</taxon>
        <taxon>Semionotiformes</taxon>
        <taxon>Lepisosteidae</taxon>
        <taxon>Lepisosteus</taxon>
    </lineage>
</organism>
<dbReference type="GeneTree" id="ENSGT00940000157264"/>
<evidence type="ECO:0000256" key="2">
    <source>
        <dbReference type="ARBA" id="ARBA00022448"/>
    </source>
</evidence>
<evidence type="ECO:0000256" key="1">
    <source>
        <dbReference type="ARBA" id="ARBA00004496"/>
    </source>
</evidence>
<reference evidence="5" key="2">
    <citation type="submission" date="2025-08" db="UniProtKB">
        <authorList>
            <consortium name="Ensembl"/>
        </authorList>
    </citation>
    <scope>IDENTIFICATION</scope>
</reference>
<accession>W5NL52</accession>
<evidence type="ECO:0000313" key="5">
    <source>
        <dbReference type="Ensembl" id="ENSLOCP00000021361.1"/>
    </source>
</evidence>
<keyword evidence="6" id="KW-1185">Reference proteome</keyword>
<dbReference type="Ensembl" id="ENSLOCT00000021398.1">
    <property type="protein sequence ID" value="ENSLOCP00000021361.1"/>
    <property type="gene ID" value="ENSLOCG00000017269.1"/>
</dbReference>
<sequence length="109" mass="12385">MAEVTRTFRSPARHGYAVEVSPYFPNRLACATSQYYGIAGCGTLLVLEQNDIGISLIKRYIKLLVAKTDLLLSLFFTDFFIYVYETKTTLFINNFNIILHNAKKTLCSC</sequence>
<dbReference type="Bgee" id="ENSLOCG00000017269">
    <property type="expression patterns" value="Expressed in pharyngeal gill and 13 other cell types or tissues"/>
</dbReference>
<evidence type="ECO:0000256" key="4">
    <source>
        <dbReference type="ARBA" id="ARBA00022927"/>
    </source>
</evidence>
<keyword evidence="2" id="KW-0813">Transport</keyword>
<keyword evidence="3" id="KW-0963">Cytoplasm</keyword>
<dbReference type="eggNOG" id="KOG0277">
    <property type="taxonomic scope" value="Eukaryota"/>
</dbReference>
<protein>
    <submittedName>
        <fullName evidence="5">Uncharacterized protein</fullName>
    </submittedName>
</protein>
<dbReference type="HOGENOM" id="CLU_2183055_0_0_1"/>
<dbReference type="PANTHER" id="PTHR46027">
    <property type="entry name" value="PEROXISOMAL TARGETING SIGNAL 2 RECEPTOR"/>
    <property type="match status" value="1"/>
</dbReference>
<evidence type="ECO:0000313" key="6">
    <source>
        <dbReference type="Proteomes" id="UP000018468"/>
    </source>
</evidence>
<dbReference type="Proteomes" id="UP000018468">
    <property type="component" value="Linkage group LG1"/>
</dbReference>
<name>W5NL52_LEPOC</name>
<reference evidence="6" key="1">
    <citation type="submission" date="2011-12" db="EMBL/GenBank/DDBJ databases">
        <title>The Draft Genome of Lepisosteus oculatus.</title>
        <authorList>
            <consortium name="The Broad Institute Genome Assembly &amp; Analysis Group"/>
            <consortium name="Computational R&amp;D Group"/>
            <consortium name="and Sequencing Platform"/>
            <person name="Di Palma F."/>
            <person name="Alfoldi J."/>
            <person name="Johnson J."/>
            <person name="Berlin A."/>
            <person name="Gnerre S."/>
            <person name="Jaffe D."/>
            <person name="MacCallum I."/>
            <person name="Young S."/>
            <person name="Walker B.J."/>
            <person name="Lander E.S."/>
            <person name="Lindblad-Toh K."/>
        </authorList>
    </citation>
    <scope>NUCLEOTIDE SEQUENCE [LARGE SCALE GENOMIC DNA]</scope>
</reference>
<evidence type="ECO:0000256" key="3">
    <source>
        <dbReference type="ARBA" id="ARBA00022490"/>
    </source>
</evidence>
<dbReference type="InterPro" id="IPR044536">
    <property type="entry name" value="PEX7"/>
</dbReference>
<comment type="subcellular location">
    <subcellularLocation>
        <location evidence="1">Cytoplasm</location>
    </subcellularLocation>
</comment>
<dbReference type="PANTHER" id="PTHR46027:SF1">
    <property type="entry name" value="PEROXISOMAL TARGETING SIGNAL 2 RECEPTOR"/>
    <property type="match status" value="1"/>
</dbReference>
<dbReference type="GO" id="GO:0016558">
    <property type="term" value="P:protein import into peroxisome matrix"/>
    <property type="evidence" value="ECO:0007669"/>
    <property type="project" value="InterPro"/>
</dbReference>
<dbReference type="STRING" id="7918.ENSLOCP00000021361"/>
<dbReference type="GO" id="GO:0005053">
    <property type="term" value="F:peroxisome matrix targeting signal-2 binding"/>
    <property type="evidence" value="ECO:0007669"/>
    <property type="project" value="InterPro"/>
</dbReference>
<dbReference type="EMBL" id="AHAT01025947">
    <property type="status" value="NOT_ANNOTATED_CDS"/>
    <property type="molecule type" value="Genomic_DNA"/>
</dbReference>
<dbReference type="GO" id="GO:0005737">
    <property type="term" value="C:cytoplasm"/>
    <property type="evidence" value="ECO:0007669"/>
    <property type="project" value="UniProtKB-SubCell"/>
</dbReference>
<keyword evidence="4" id="KW-0653">Protein transport</keyword>
<dbReference type="InParanoid" id="W5NL52"/>
<proteinExistence type="predicted"/>